<proteinExistence type="predicted"/>
<accession>A0A225DZZ5</accession>
<feature type="chain" id="PRO_5013098699" description="Transglutaminase-like domain-containing protein" evidence="1">
    <location>
        <begin position="23"/>
        <end position="670"/>
    </location>
</feature>
<keyword evidence="3" id="KW-1185">Reference proteome</keyword>
<sequence length="670" mass="73417">MKLPPVVSGLIFLVAAGVIATAGCSTRPAVVNTTDAKKESEDPWPRVALQIRKEPDGAGCRRVLGQLKNDLSVAADAKYQPEGLSAAAEPVVRKLLSLDDDSLRAYAKRSNATDAELRRLAEMNENDVREIRQPAYTNLDPNYLTECLFLRDVVRSLDVEGLPPARQAGIVFAWVCRQVVLSPWVTTLQTREGSQTVEKTLSNPPVPVTQILRRGSGSSLERAYVFLAALQQLNLDACLIGGPEAGDTAWRVENDPRAPRPADPFWAVGVRVGADVLLFAPGRGESVPGPNGQGIATFAQLKGNPDLLKPWLEDKVRPWNIPPAAIKDATPYLTVPLSAAAPRWNRFEREMAADNPVRLAIDPVGLRQRFADESKLGDVRFWNPVGDLFGYTRVLESYLPVDQGGTGIGANVFRAYEESTLPADLLATARNGIAPPSIAPLIPDLLPKSELDLGAPEIIRLIGGRAIAVFVASFVVPPYPREQIERGQFFDVTPRLVQKRKLFTAAQERVRTDRNQEQVIREWAKKVKDLSVAASVARDKEKTDPAGYLNAQQNMVAFMKQEGGPIDALIDVAMCDAGAAESTYLLALCVHEQAERAQIRYERIVDDATHKDAADAARAKAAEAWTEAKGWWVRYEPFAAEQSKRFPGRGSHAHALAERATHLADQLSHR</sequence>
<reference evidence="3" key="1">
    <citation type="submission" date="2017-06" db="EMBL/GenBank/DDBJ databases">
        <title>Genome analysis of Fimbriiglobus ruber SP5, the first member of the order Planctomycetales with confirmed chitinolytic capability.</title>
        <authorList>
            <person name="Ravin N.V."/>
            <person name="Rakitin A.L."/>
            <person name="Ivanova A.A."/>
            <person name="Beletsky A.V."/>
            <person name="Kulichevskaya I.S."/>
            <person name="Mardanov A.V."/>
            <person name="Dedysh S.N."/>
        </authorList>
    </citation>
    <scope>NUCLEOTIDE SEQUENCE [LARGE SCALE GENOMIC DNA]</scope>
    <source>
        <strain evidence="3">SP5</strain>
    </source>
</reference>
<dbReference type="EMBL" id="NIDE01000001">
    <property type="protein sequence ID" value="OWK47080.1"/>
    <property type="molecule type" value="Genomic_DNA"/>
</dbReference>
<name>A0A225DZZ5_9BACT</name>
<evidence type="ECO:0008006" key="4">
    <source>
        <dbReference type="Google" id="ProtNLM"/>
    </source>
</evidence>
<dbReference type="PROSITE" id="PS51257">
    <property type="entry name" value="PROKAR_LIPOPROTEIN"/>
    <property type="match status" value="1"/>
</dbReference>
<feature type="signal peptide" evidence="1">
    <location>
        <begin position="1"/>
        <end position="22"/>
    </location>
</feature>
<protein>
    <recommendedName>
        <fullName evidence="4">Transglutaminase-like domain-containing protein</fullName>
    </recommendedName>
</protein>
<dbReference type="OrthoDB" id="265780at2"/>
<comment type="caution">
    <text evidence="2">The sequence shown here is derived from an EMBL/GenBank/DDBJ whole genome shotgun (WGS) entry which is preliminary data.</text>
</comment>
<keyword evidence="1" id="KW-0732">Signal</keyword>
<evidence type="ECO:0000313" key="2">
    <source>
        <dbReference type="EMBL" id="OWK47080.1"/>
    </source>
</evidence>
<evidence type="ECO:0000256" key="1">
    <source>
        <dbReference type="SAM" id="SignalP"/>
    </source>
</evidence>
<gene>
    <name evidence="2" type="ORF">FRUB_00779</name>
</gene>
<dbReference type="RefSeq" id="WP_088252225.1">
    <property type="nucleotide sequence ID" value="NZ_NIDE01000001.1"/>
</dbReference>
<dbReference type="AlphaFoldDB" id="A0A225DZZ5"/>
<dbReference type="Proteomes" id="UP000214646">
    <property type="component" value="Unassembled WGS sequence"/>
</dbReference>
<organism evidence="2 3">
    <name type="scientific">Fimbriiglobus ruber</name>
    <dbReference type="NCBI Taxonomy" id="1908690"/>
    <lineage>
        <taxon>Bacteria</taxon>
        <taxon>Pseudomonadati</taxon>
        <taxon>Planctomycetota</taxon>
        <taxon>Planctomycetia</taxon>
        <taxon>Gemmatales</taxon>
        <taxon>Gemmataceae</taxon>
        <taxon>Fimbriiglobus</taxon>
    </lineage>
</organism>
<evidence type="ECO:0000313" key="3">
    <source>
        <dbReference type="Proteomes" id="UP000214646"/>
    </source>
</evidence>